<keyword evidence="2" id="KW-1185">Reference proteome</keyword>
<dbReference type="EMBL" id="JAODIM010000039">
    <property type="protein sequence ID" value="MCU5777590.1"/>
    <property type="molecule type" value="Genomic_DNA"/>
</dbReference>
<dbReference type="RefSeq" id="WP_267141168.1">
    <property type="nucleotide sequence ID" value="NZ_JAODIL010000053.1"/>
</dbReference>
<proteinExistence type="predicted"/>
<evidence type="ECO:0000313" key="2">
    <source>
        <dbReference type="Proteomes" id="UP001064262"/>
    </source>
</evidence>
<accession>A0A9J6PLF3</accession>
<dbReference type="Proteomes" id="UP001064262">
    <property type="component" value="Unassembled WGS sequence"/>
</dbReference>
<dbReference type="AlphaFoldDB" id="A0A9J6PLF3"/>
<protein>
    <submittedName>
        <fullName evidence="1">Uncharacterized protein</fullName>
    </submittedName>
</protein>
<reference evidence="1" key="1">
    <citation type="submission" date="2022-09" db="EMBL/GenBank/DDBJ databases">
        <title>Winslowiella arboricola sp. nov., isolated from bleeding cankers on broadleaf hosts.</title>
        <authorList>
            <person name="Brady C."/>
            <person name="Kaur S."/>
            <person name="Crampton B."/>
            <person name="Maddock D."/>
            <person name="Arnold D."/>
            <person name="Denman S."/>
        </authorList>
    </citation>
    <scope>NUCLEOTIDE SEQUENCE</scope>
    <source>
        <strain evidence="1">BAC 15a-03b</strain>
    </source>
</reference>
<comment type="caution">
    <text evidence="1">The sequence shown here is derived from an EMBL/GenBank/DDBJ whole genome shotgun (WGS) entry which is preliminary data.</text>
</comment>
<name>A0A9J6PLF3_9GAMM</name>
<organism evidence="1 2">
    <name type="scientific">Winslowiella arboricola</name>
    <dbReference type="NCBI Taxonomy" id="2978220"/>
    <lineage>
        <taxon>Bacteria</taxon>
        <taxon>Pseudomonadati</taxon>
        <taxon>Pseudomonadota</taxon>
        <taxon>Gammaproteobacteria</taxon>
        <taxon>Enterobacterales</taxon>
        <taxon>Erwiniaceae</taxon>
        <taxon>Winslowiella</taxon>
    </lineage>
</organism>
<evidence type="ECO:0000313" key="1">
    <source>
        <dbReference type="EMBL" id="MCU5777590.1"/>
    </source>
</evidence>
<sequence>MYNNVTAKKLLHEFERLKLILIKYNENNWVRGVELVIEKLEWSFSEKCNEPYAFYLDACNTWKAMDRVNGSFSDYYIWHDDFNERVRLNELLDSIKNHIWDIVIKI</sequence>
<gene>
    <name evidence="1" type="ORF">N5923_08805</name>
</gene>